<dbReference type="InterPro" id="IPR001647">
    <property type="entry name" value="HTH_TetR"/>
</dbReference>
<evidence type="ECO:0000259" key="5">
    <source>
        <dbReference type="PROSITE" id="PS50977"/>
    </source>
</evidence>
<dbReference type="AlphaFoldDB" id="A0A4U8SFL7"/>
<dbReference type="SUPFAM" id="SSF46689">
    <property type="entry name" value="Homeodomain-like"/>
    <property type="match status" value="1"/>
</dbReference>
<reference evidence="6 7" key="1">
    <citation type="journal article" date="2014" name="Genome Announc.">
        <title>Draft genome sequences of eight enterohepatic helicobacter species isolated from both laboratory and wild rodents.</title>
        <authorList>
            <person name="Sheh A."/>
            <person name="Shen Z."/>
            <person name="Fox J.G."/>
        </authorList>
    </citation>
    <scope>NUCLEOTIDE SEQUENCE [LARGE SCALE GENOMIC DNA]</scope>
    <source>
        <strain evidence="6 7">ATCC 700114</strain>
    </source>
</reference>
<evidence type="ECO:0000256" key="3">
    <source>
        <dbReference type="ARBA" id="ARBA00023163"/>
    </source>
</evidence>
<organism evidence="6 7">
    <name type="scientific">Helicobacter trogontum</name>
    <dbReference type="NCBI Taxonomy" id="50960"/>
    <lineage>
        <taxon>Bacteria</taxon>
        <taxon>Pseudomonadati</taxon>
        <taxon>Campylobacterota</taxon>
        <taxon>Epsilonproteobacteria</taxon>
        <taxon>Campylobacterales</taxon>
        <taxon>Helicobacteraceae</taxon>
        <taxon>Helicobacter</taxon>
    </lineage>
</organism>
<evidence type="ECO:0000256" key="4">
    <source>
        <dbReference type="PROSITE-ProRule" id="PRU00335"/>
    </source>
</evidence>
<dbReference type="PANTHER" id="PTHR47506:SF6">
    <property type="entry name" value="HTH-TYPE TRANSCRIPTIONAL REPRESSOR NEMR"/>
    <property type="match status" value="1"/>
</dbReference>
<dbReference type="Gene3D" id="1.10.357.10">
    <property type="entry name" value="Tetracycline Repressor, domain 2"/>
    <property type="match status" value="1"/>
</dbReference>
<evidence type="ECO:0000313" key="7">
    <source>
        <dbReference type="Proteomes" id="UP000029878"/>
    </source>
</evidence>
<name>A0A4U8SFL7_9HELI</name>
<keyword evidence="3" id="KW-0804">Transcription</keyword>
<dbReference type="PANTHER" id="PTHR47506">
    <property type="entry name" value="TRANSCRIPTIONAL REGULATORY PROTEIN"/>
    <property type="match status" value="1"/>
</dbReference>
<gene>
    <name evidence="6" type="ORF">LS81_000045</name>
</gene>
<evidence type="ECO:0000256" key="1">
    <source>
        <dbReference type="ARBA" id="ARBA00023015"/>
    </source>
</evidence>
<keyword evidence="1" id="KW-0805">Transcription regulation</keyword>
<dbReference type="Pfam" id="PF00440">
    <property type="entry name" value="TetR_N"/>
    <property type="match status" value="1"/>
</dbReference>
<dbReference type="EMBL" id="JRPL02000001">
    <property type="protein sequence ID" value="TLD84817.1"/>
    <property type="molecule type" value="Genomic_DNA"/>
</dbReference>
<feature type="DNA-binding region" description="H-T-H motif" evidence="4">
    <location>
        <begin position="24"/>
        <end position="43"/>
    </location>
</feature>
<dbReference type="RefSeq" id="WP_034345695.1">
    <property type="nucleotide sequence ID" value="NZ_FZNG01000028.1"/>
</dbReference>
<protein>
    <submittedName>
        <fullName evidence="6">TetR/AcrR family transcriptional regulator</fullName>
    </submittedName>
</protein>
<proteinExistence type="predicted"/>
<dbReference type="PROSITE" id="PS50977">
    <property type="entry name" value="HTH_TETR_2"/>
    <property type="match status" value="1"/>
</dbReference>
<feature type="domain" description="HTH tetR-type" evidence="5">
    <location>
        <begin position="1"/>
        <end position="61"/>
    </location>
</feature>
<dbReference type="Proteomes" id="UP000029878">
    <property type="component" value="Unassembled WGS sequence"/>
</dbReference>
<keyword evidence="2 4" id="KW-0238">DNA-binding</keyword>
<dbReference type="GO" id="GO:0003677">
    <property type="term" value="F:DNA binding"/>
    <property type="evidence" value="ECO:0007669"/>
    <property type="project" value="UniProtKB-UniRule"/>
</dbReference>
<evidence type="ECO:0000313" key="6">
    <source>
        <dbReference type="EMBL" id="TLD84817.1"/>
    </source>
</evidence>
<comment type="caution">
    <text evidence="6">The sequence shown here is derived from an EMBL/GenBank/DDBJ whole genome shotgun (WGS) entry which is preliminary data.</text>
</comment>
<dbReference type="InterPro" id="IPR009057">
    <property type="entry name" value="Homeodomain-like_sf"/>
</dbReference>
<dbReference type="OrthoDB" id="9809994at2"/>
<evidence type="ECO:0000256" key="2">
    <source>
        <dbReference type="ARBA" id="ARBA00023125"/>
    </source>
</evidence>
<sequence>MMTKDHILQVAIPMLYQKGILHFSLNEFLQNHHISKGSFYHFFKDKDALVYEALCRDAQNYRYKTEKELYACKTLESKMRKIFEAYCIDNTYNKQFCKFYEDMFLYAVTSQNTLFTRYIENLKEHTHYLILQSIETTQASKVKKSRMRDLSEFLSLGIDGFWLLQGVIGKTWEEKNVEIERFIKALCVFVGQNQSFEDLKLESSST</sequence>
<accession>A0A4U8SFL7</accession>